<dbReference type="SUPFAM" id="SSF56784">
    <property type="entry name" value="HAD-like"/>
    <property type="match status" value="1"/>
</dbReference>
<dbReference type="InterPro" id="IPR023214">
    <property type="entry name" value="HAD_sf"/>
</dbReference>
<feature type="signal peptide" evidence="5">
    <location>
        <begin position="1"/>
        <end position="17"/>
    </location>
</feature>
<evidence type="ECO:0000313" key="6">
    <source>
        <dbReference type="EMBL" id="KAK9905585.1"/>
    </source>
</evidence>
<accession>A0ABR2YHF0</accession>
<evidence type="ECO:0000256" key="2">
    <source>
        <dbReference type="ARBA" id="ARBA00022723"/>
    </source>
</evidence>
<dbReference type="InterPro" id="IPR019410">
    <property type="entry name" value="Methyltransf_16"/>
</dbReference>
<reference evidence="6 7" key="1">
    <citation type="journal article" date="2024" name="Nat. Commun.">
        <title>Phylogenomics reveals the evolutionary origins of lichenization in chlorophyte algae.</title>
        <authorList>
            <person name="Puginier C."/>
            <person name="Libourel C."/>
            <person name="Otte J."/>
            <person name="Skaloud P."/>
            <person name="Haon M."/>
            <person name="Grisel S."/>
            <person name="Petersen M."/>
            <person name="Berrin J.G."/>
            <person name="Delaux P.M."/>
            <person name="Dal Grande F."/>
            <person name="Keller J."/>
        </authorList>
    </citation>
    <scope>NUCLEOTIDE SEQUENCE [LARGE SCALE GENOMIC DNA]</scope>
    <source>
        <strain evidence="6 7">SAG 216-7</strain>
    </source>
</reference>
<gene>
    <name evidence="6" type="ORF">WJX75_002525</name>
</gene>
<feature type="chain" id="PRO_5045634104" evidence="5">
    <location>
        <begin position="18"/>
        <end position="475"/>
    </location>
</feature>
<dbReference type="InterPro" id="IPR016965">
    <property type="entry name" value="Pase_PHOSPHO-typ"/>
</dbReference>
<dbReference type="Pfam" id="PF06888">
    <property type="entry name" value="Put_Phosphatase"/>
    <property type="match status" value="1"/>
</dbReference>
<dbReference type="PANTHER" id="PTHR20889">
    <property type="entry name" value="PHOSPHATASE, ORPHAN 1, 2"/>
    <property type="match status" value="1"/>
</dbReference>
<dbReference type="InterPro" id="IPR036412">
    <property type="entry name" value="HAD-like_sf"/>
</dbReference>
<evidence type="ECO:0000256" key="3">
    <source>
        <dbReference type="ARBA" id="ARBA00022801"/>
    </source>
</evidence>
<dbReference type="EMBL" id="JALJOT010000011">
    <property type="protein sequence ID" value="KAK9905585.1"/>
    <property type="molecule type" value="Genomic_DNA"/>
</dbReference>
<dbReference type="NCBIfam" id="TIGR01488">
    <property type="entry name" value="HAD-SF-IB"/>
    <property type="match status" value="1"/>
</dbReference>
<keyword evidence="3" id="KW-0378">Hydrolase</keyword>
<keyword evidence="5" id="KW-0732">Signal</keyword>
<comment type="caution">
    <text evidence="6">The sequence shown here is derived from an EMBL/GenBank/DDBJ whole genome shotgun (WGS) entry which is preliminary data.</text>
</comment>
<evidence type="ECO:0000256" key="4">
    <source>
        <dbReference type="ARBA" id="ARBA00022842"/>
    </source>
</evidence>
<dbReference type="Gene3D" id="3.40.50.150">
    <property type="entry name" value="Vaccinia Virus protein VP39"/>
    <property type="match status" value="1"/>
</dbReference>
<dbReference type="Gene3D" id="3.40.50.1000">
    <property type="entry name" value="HAD superfamily/HAD-like"/>
    <property type="match status" value="1"/>
</dbReference>
<dbReference type="Proteomes" id="UP001491310">
    <property type="component" value="Unassembled WGS sequence"/>
</dbReference>
<proteinExistence type="predicted"/>
<evidence type="ECO:0000256" key="5">
    <source>
        <dbReference type="SAM" id="SignalP"/>
    </source>
</evidence>
<evidence type="ECO:0000313" key="7">
    <source>
        <dbReference type="Proteomes" id="UP001491310"/>
    </source>
</evidence>
<dbReference type="Pfam" id="PF10294">
    <property type="entry name" value="Methyltransf_16"/>
    <property type="match status" value="1"/>
</dbReference>
<dbReference type="PANTHER" id="PTHR20889:SF12">
    <property type="entry name" value="LP01149P"/>
    <property type="match status" value="1"/>
</dbReference>
<keyword evidence="4" id="KW-0460">Magnesium</keyword>
<keyword evidence="2" id="KW-0479">Metal-binding</keyword>
<evidence type="ECO:0000256" key="1">
    <source>
        <dbReference type="ARBA" id="ARBA00001946"/>
    </source>
</evidence>
<dbReference type="InterPro" id="IPR006384">
    <property type="entry name" value="HAD_hydro_PyrdxlP_Pase-like"/>
</dbReference>
<dbReference type="SUPFAM" id="SSF53335">
    <property type="entry name" value="S-adenosyl-L-methionine-dependent methyltransferases"/>
    <property type="match status" value="1"/>
</dbReference>
<organism evidence="6 7">
    <name type="scientific">Coccomyxa subellipsoidea</name>
    <dbReference type="NCBI Taxonomy" id="248742"/>
    <lineage>
        <taxon>Eukaryota</taxon>
        <taxon>Viridiplantae</taxon>
        <taxon>Chlorophyta</taxon>
        <taxon>core chlorophytes</taxon>
        <taxon>Trebouxiophyceae</taxon>
        <taxon>Trebouxiophyceae incertae sedis</taxon>
        <taxon>Coccomyxaceae</taxon>
        <taxon>Coccomyxa</taxon>
    </lineage>
</organism>
<dbReference type="InterPro" id="IPR029063">
    <property type="entry name" value="SAM-dependent_MTases_sf"/>
</dbReference>
<keyword evidence="7" id="KW-1185">Reference proteome</keyword>
<dbReference type="NCBIfam" id="TIGR01489">
    <property type="entry name" value="DKMTPPase-SF"/>
    <property type="match status" value="1"/>
</dbReference>
<sequence>MFSVLSVLSCFKAAIECLEFLSGIPDGFFADKAVLELGCGLGVVGQLRGARVTLTDRTTQLPILQHNVGANFSGQRDDAPRVAVLDWTDLPEWALQTPWDLIIASDVAYDEDCFAPLIDCLSWLSCPARQSHAGTKIILALPDRPETLLFFSAADVAGMTWRRLSHFSRPDLATPLSIYQFVQRPCFLEVCRQIRPHSSTTEASPSKRCKVANATQARTMVVFDFDWSLVEENSDTWVLDQLGATEIFKQLKATVMPWTELMDASLLAAHEKLGKHRQDIAEACASTPFAACMRQAVVDLAARGCDLVIVSDANSFFIEAILQHHGLLEHFKEVHTNRATWEGGALHVRPHHQGAEPHGCPNCPANLCKGKVMEQLLLQQNYSRVVFLGDGAGDLCPSTRLGPRDFVLSREFYPTGAPCSLLRLAKSESARVTACFRGAGPLDAAAADPAALAAAAEADGCTAAHAHAPLGAGLQ</sequence>
<comment type="cofactor">
    <cofactor evidence="1">
        <name>Mg(2+)</name>
        <dbReference type="ChEBI" id="CHEBI:18420"/>
    </cofactor>
</comment>
<name>A0ABR2YHF0_9CHLO</name>
<protein>
    <submittedName>
        <fullName evidence="6">Uncharacterized protein</fullName>
    </submittedName>
</protein>